<dbReference type="OrthoDB" id="412788at2759"/>
<dbReference type="OMA" id="HTAFWDQ"/>
<dbReference type="AlphaFoldDB" id="A0A0P9EN45"/>
<comment type="similarity">
    <text evidence="1">Belongs to the asaB hydroxylase/desaturase family.</text>
</comment>
<dbReference type="InterPro" id="IPR044053">
    <property type="entry name" value="AsaB-like"/>
</dbReference>
<dbReference type="EMBL" id="KQ474083">
    <property type="protein sequence ID" value="KPV73360.1"/>
    <property type="molecule type" value="Genomic_DNA"/>
</dbReference>
<protein>
    <submittedName>
        <fullName evidence="2">Uncharacterized protein</fullName>
    </submittedName>
</protein>
<dbReference type="Proteomes" id="UP000053890">
    <property type="component" value="Unassembled WGS sequence"/>
</dbReference>
<evidence type="ECO:0000313" key="3">
    <source>
        <dbReference type="Proteomes" id="UP000053890"/>
    </source>
</evidence>
<dbReference type="GO" id="GO:0016491">
    <property type="term" value="F:oxidoreductase activity"/>
    <property type="evidence" value="ECO:0007669"/>
    <property type="project" value="InterPro"/>
</dbReference>
<name>A0A0P9EN45_RHOGW</name>
<dbReference type="PANTHER" id="PTHR34598">
    <property type="entry name" value="BLL6449 PROTEIN"/>
    <property type="match status" value="1"/>
</dbReference>
<accession>A0A0P9EN45</accession>
<dbReference type="NCBIfam" id="NF041278">
    <property type="entry name" value="CmcJ_NvfI_EfuI"/>
    <property type="match status" value="1"/>
</dbReference>
<evidence type="ECO:0000256" key="1">
    <source>
        <dbReference type="ARBA" id="ARBA00023604"/>
    </source>
</evidence>
<sequence>MPAITTPLRAVINFGVPKHELSVEQQQHYLARFDAADPVPTRKTTVPIWDLRQEFDAGLKPALEQLEETGFAYVKHQSAHVRDGGLETEDETERYKDECRQLYKDLLGADEVIAWNVVIRDAGEGQQDVEGKMQLKTEAGQVPTSSIKAVAGSAHVDQDDEYARTIIKRAAGDDVFERYSRAAICNLWRPVRGPVTNNPLAVSDYSTMSDEDVMRMAGSYGSAYSVSHSERQRWVYLSQQQPDEAIMLLCFDSNMGKNGEALYTGHVACSIVNEERLPELVGKPEVPRRSVEVRLFALWK</sequence>
<reference evidence="2 3" key="1">
    <citation type="journal article" date="2015" name="Front. Microbiol.">
        <title>Genome sequence of the plant growth promoting endophytic yeast Rhodotorula graminis WP1.</title>
        <authorList>
            <person name="Firrincieli A."/>
            <person name="Otillar R."/>
            <person name="Salamov A."/>
            <person name="Schmutz J."/>
            <person name="Khan Z."/>
            <person name="Redman R.S."/>
            <person name="Fleck N.D."/>
            <person name="Lindquist E."/>
            <person name="Grigoriev I.V."/>
            <person name="Doty S.L."/>
        </authorList>
    </citation>
    <scope>NUCLEOTIDE SEQUENCE [LARGE SCALE GENOMIC DNA]</scope>
    <source>
        <strain evidence="2 3">WP1</strain>
    </source>
</reference>
<keyword evidence="3" id="KW-1185">Reference proteome</keyword>
<dbReference type="PANTHER" id="PTHR34598:SF3">
    <property type="entry name" value="OXIDOREDUCTASE AN1597"/>
    <property type="match status" value="1"/>
</dbReference>
<organism evidence="2 3">
    <name type="scientific">Rhodotorula graminis (strain WP1)</name>
    <dbReference type="NCBI Taxonomy" id="578459"/>
    <lineage>
        <taxon>Eukaryota</taxon>
        <taxon>Fungi</taxon>
        <taxon>Dikarya</taxon>
        <taxon>Basidiomycota</taxon>
        <taxon>Pucciniomycotina</taxon>
        <taxon>Microbotryomycetes</taxon>
        <taxon>Sporidiobolales</taxon>
        <taxon>Sporidiobolaceae</taxon>
        <taxon>Rhodotorula</taxon>
    </lineage>
</organism>
<dbReference type="RefSeq" id="XP_018269409.1">
    <property type="nucleotide sequence ID" value="XM_018414689.1"/>
</dbReference>
<proteinExistence type="inferred from homology"/>
<gene>
    <name evidence="2" type="ORF">RHOBADRAFT_45935</name>
</gene>
<dbReference type="GeneID" id="28975137"/>
<dbReference type="STRING" id="578459.A0A0P9EN45"/>
<evidence type="ECO:0000313" key="2">
    <source>
        <dbReference type="EMBL" id="KPV73360.1"/>
    </source>
</evidence>